<evidence type="ECO:0000313" key="7">
    <source>
        <dbReference type="Proteomes" id="UP000006281"/>
    </source>
</evidence>
<proteinExistence type="predicted"/>
<feature type="region of interest" description="Disordered" evidence="4">
    <location>
        <begin position="1640"/>
        <end position="1670"/>
    </location>
</feature>
<evidence type="ECO:0000256" key="4">
    <source>
        <dbReference type="SAM" id="MobiDB-lite"/>
    </source>
</evidence>
<gene>
    <name evidence="6" type="ordered locus">BN6_10970</name>
</gene>
<dbReference type="SUPFAM" id="SSF49265">
    <property type="entry name" value="Fibronectin type III"/>
    <property type="match status" value="2"/>
</dbReference>
<dbReference type="EMBL" id="HE804045">
    <property type="protein sequence ID" value="CCH28423.1"/>
    <property type="molecule type" value="Genomic_DNA"/>
</dbReference>
<feature type="compositionally biased region" description="Low complexity" evidence="4">
    <location>
        <begin position="1736"/>
        <end position="1749"/>
    </location>
</feature>
<dbReference type="Pfam" id="PF00041">
    <property type="entry name" value="fn3"/>
    <property type="match status" value="2"/>
</dbReference>
<keyword evidence="1" id="KW-0677">Repeat</keyword>
<evidence type="ECO:0000256" key="1">
    <source>
        <dbReference type="ARBA" id="ARBA00022737"/>
    </source>
</evidence>
<dbReference type="HOGENOM" id="CLU_001730_0_0_11"/>
<keyword evidence="2" id="KW-0326">Glycosidase</keyword>
<feature type="region of interest" description="Disordered" evidence="4">
    <location>
        <begin position="360"/>
        <end position="396"/>
    </location>
</feature>
<dbReference type="BioCyc" id="SESP1179773:BN6_RS05405-MONOMER"/>
<protein>
    <recommendedName>
        <fullName evidence="5">Fibronectin type-III domain-containing protein</fullName>
    </recommendedName>
</protein>
<evidence type="ECO:0000313" key="6">
    <source>
        <dbReference type="EMBL" id="CCH28423.1"/>
    </source>
</evidence>
<dbReference type="GO" id="GO:0000272">
    <property type="term" value="P:polysaccharide catabolic process"/>
    <property type="evidence" value="ECO:0007669"/>
    <property type="project" value="UniProtKB-KW"/>
</dbReference>
<dbReference type="InterPro" id="IPR003961">
    <property type="entry name" value="FN3_dom"/>
</dbReference>
<keyword evidence="2" id="KW-0378">Hydrolase</keyword>
<feature type="compositionally biased region" description="Basic and acidic residues" evidence="4">
    <location>
        <begin position="379"/>
        <end position="396"/>
    </location>
</feature>
<name>K0JW50_SACES</name>
<keyword evidence="3" id="KW-0624">Polysaccharide degradation</keyword>
<evidence type="ECO:0000256" key="3">
    <source>
        <dbReference type="ARBA" id="ARBA00023326"/>
    </source>
</evidence>
<dbReference type="PANTHER" id="PTHR13817">
    <property type="entry name" value="TITIN"/>
    <property type="match status" value="1"/>
</dbReference>
<dbReference type="KEGG" id="sesp:BN6_10970"/>
<evidence type="ECO:0000259" key="5">
    <source>
        <dbReference type="PROSITE" id="PS50853"/>
    </source>
</evidence>
<dbReference type="InterPro" id="IPR013783">
    <property type="entry name" value="Ig-like_fold"/>
</dbReference>
<dbReference type="Pfam" id="PF17963">
    <property type="entry name" value="Big_9"/>
    <property type="match status" value="3"/>
</dbReference>
<feature type="region of interest" description="Disordered" evidence="4">
    <location>
        <begin position="1736"/>
        <end position="1756"/>
    </location>
</feature>
<organism evidence="6 7">
    <name type="scientific">Saccharothrix espanaensis (strain ATCC 51144 / DSM 44229 / JCM 9112 / NBRC 15066 / NRRL 15764)</name>
    <dbReference type="NCBI Taxonomy" id="1179773"/>
    <lineage>
        <taxon>Bacteria</taxon>
        <taxon>Bacillati</taxon>
        <taxon>Actinomycetota</taxon>
        <taxon>Actinomycetes</taxon>
        <taxon>Pseudonocardiales</taxon>
        <taxon>Pseudonocardiaceae</taxon>
        <taxon>Saccharothrix</taxon>
    </lineage>
</organism>
<dbReference type="PANTHER" id="PTHR13817:SF73">
    <property type="entry name" value="FIBRONECTIN TYPE-III DOMAIN-CONTAINING PROTEIN"/>
    <property type="match status" value="1"/>
</dbReference>
<dbReference type="SMART" id="SM00060">
    <property type="entry name" value="FN3"/>
    <property type="match status" value="4"/>
</dbReference>
<keyword evidence="7" id="KW-1185">Reference proteome</keyword>
<dbReference type="InterPro" id="IPR050964">
    <property type="entry name" value="Striated_Muscle_Regulatory"/>
</dbReference>
<keyword evidence="3" id="KW-0119">Carbohydrate metabolism</keyword>
<dbReference type="CDD" id="cd00063">
    <property type="entry name" value="FN3"/>
    <property type="match status" value="3"/>
</dbReference>
<dbReference type="Gene3D" id="2.60.40.2810">
    <property type="match status" value="1"/>
</dbReference>
<evidence type="ECO:0000256" key="2">
    <source>
        <dbReference type="ARBA" id="ARBA00023295"/>
    </source>
</evidence>
<dbReference type="STRING" id="1179773.BN6_10970"/>
<dbReference type="Proteomes" id="UP000006281">
    <property type="component" value="Chromosome"/>
</dbReference>
<dbReference type="GO" id="GO:0016798">
    <property type="term" value="F:hydrolase activity, acting on glycosyl bonds"/>
    <property type="evidence" value="ECO:0007669"/>
    <property type="project" value="UniProtKB-KW"/>
</dbReference>
<accession>K0JW50</accession>
<dbReference type="Gene3D" id="2.60.40.10">
    <property type="entry name" value="Immunoglobulins"/>
    <property type="match status" value="3"/>
</dbReference>
<dbReference type="PATRIC" id="fig|1179773.3.peg.1098"/>
<feature type="domain" description="Fibronectin type-III" evidence="5">
    <location>
        <begin position="1480"/>
        <end position="1568"/>
    </location>
</feature>
<feature type="domain" description="Fibronectin type-III" evidence="5">
    <location>
        <begin position="1569"/>
        <end position="1654"/>
    </location>
</feature>
<reference evidence="6 7" key="1">
    <citation type="journal article" date="2012" name="BMC Genomics">
        <title>Complete genome sequence of Saccharothrix espanaensis DSM 44229T and comparison to the other completely sequenced Pseudonocardiaceae.</title>
        <authorList>
            <person name="Strobel T."/>
            <person name="Al-Dilaimi A."/>
            <person name="Blom J."/>
            <person name="Gessner A."/>
            <person name="Kalinowski J."/>
            <person name="Luzhetska M."/>
            <person name="Puhler A."/>
            <person name="Szczepanowski R."/>
            <person name="Bechthold A."/>
            <person name="Ruckert C."/>
        </authorList>
    </citation>
    <scope>NUCLEOTIDE SEQUENCE [LARGE SCALE GENOMIC DNA]</scope>
    <source>
        <strain evidence="7">ATCC 51144 / DSM 44229 / JCM 9112 / NBRC 15066 / NRRL 15764</strain>
    </source>
</reference>
<sequence length="2033" mass="207385">MSFLRRHRTAIASGAVLSVAAALLVAYAFSSQGHPVRQVELNDGGIWVTSDRDGLFGRVNKPVGSLDAAFYPPGGAQQSYQLDIAQDRAAVVAWDRAGGKLYPVDTARAVTLGEQGVTVPGSAQVELAGGTLAVLDPAEGRAWAVRVDPKAGVSALAELDAAGPPIADVDGKAAMAVGVDGVLHVVAESGKTAAVRPDGAGFAATEHGDLGRSVDDPKVTAVGDLLVVLDAGSGTLLLPDGGTASVGQDAVPQQPGPRADAVVVATRTALKSVKLGGGGVTELYRSDGAPAAPVRLNDCVHAAWAGATGGYARSCGGAPVAPGNLKDEAALVKPAFRVNRGAVVLNDLDTGAVWDLTSQKKVDDWSSVKPPPQQENDEDRDKNNTDAARDKPPKAVDDVLGARPGRTTVLHVLDNDSDPSGDILAVSEVTAPDNAAATLAIAPDGQTVEVTLPEDSGDVHFRYTVDDGRGLNATAAVTVQARTPEQNALPAPRKAARPKDWTVASGGRLTMPVLADWRDDDGDPIVLVEANAPAGLATTTPAGFVEFAAPVAGGSQPVDFTVTDGVGERTRGSERVTVQAASDATTVAPTAQPDVVRGQVGRPVEVQPLDNDLPGSDPTDPTAALRLAAEVATPEGVTVVSDLKAGTVVVTGAKPGTIVLEYTAAFGNAPFAKAGIRVDLSAAPDSPVPPVAMPDTAVLRGQQPVLVDVLANDFSPSGGLLAVQRATAVGEQLEVAVVKGRWLRINALDPVLEPNPQLVRYTVTDGVTGPVNGEVTVTQLPPPADDTPVPKDDRATVRAGDAVAIPVLDNDISPDGSTLTLQANVRDAPERGRLNTTTRDGRTDVGTAYVSGRLVRFVAPSTVDVPTSVTVEYVAQNASGDQAVGRAHVTVNPAPTPTTPNQPPAPRPVEVRAVAGDTVVIPVATSGVDPDGDSVAVSGIGSPATLGRVLGLGATSLTYQAFPASAGTEQFTYVVTDSFGKRGEATIRVAVVPPGDPQPPVAVDDVVTAAPGTELVVDVLANDFRDDTAELEPLAGRNPGVQVTGEDGLVKLTAPKADGKPTVVAYGISNGIGRMSVATLTVRGQEDYNAPPTAGDLFPRPSFDARTVEVEPLKEAGDQDSAELKITRVFRDDAKVSGEKVTVPVGEHPRTIAYEVTDDGGATAVGFIHVPAPGSGGPYVKPDQVVDVPVDGTVTVTIADHLVVPSGRKPRLTLTDKVWAAPAGLTVVPQGDQELVLTAKNGYTGPAAVTFQVTDGETLTDGLTAVVTIPVQVGPDTPVLRCPDGALTLIEGGLPVRVDVTTVCHVWVADRAKAKDLRYSASWKDQPAGVSVDGSGSRVLAITAAAGAAPGSSGVLEVSVDGAGSAKALLAVRVAAAPPPSVSPVTVDGVKAGDTASVNLLPYVRSQLRDQKVSVVAINQVSGGAASATPEGSSVRIVPGQDTNGTLVFNVVVTDVPDAGRDDRKVTGRITLNVLGVPDAPGTPAPGRAVQSKVVELSWAAPSGNGTPIDSYEVDYGSGKQTCAASPCAITNLDNGTAYTFTVRAHNLVGWSKPSGRSDSAQPNTVPGAVTGLVVADPRDGSLRLSWTGAQNDGSPVLRHEVSWAGGGRTTVTGNSATVTGLDNETKYVFTVIAVNSQGPGPAATVEGQSSGSPARPGAPTFSAADSTGGGSKAVTVSWGAVSPNGPGPTTYTVQRTGRGDKTVCSNVQATSCTDDGLANDGTVYSYAVTARNAAGESSGAGPAAELEATSTPDPIRNFTAEPTGKDGQVEIAFDAPPSHGRTNTVTCTWSGGSCGTWNYDPDGRDNVEHTINGLPNGAAVPITLQTCNGSGGGSHAGNPCNTPVTAEATPYGPIKDLKIVTCDCDGAVEFTVSVNPNGKPATVRIQTSKQDRTFTTSGSAWSWSGKDNVGYNASDTIRVTVTDNGRAPVSGEKTQTTGPPPAAVFVTKGAACGSGGCTGAGVCTTSDCAYITVQTKDFTASVTCTFTSDHGPDGFVNETFGPNETRQTRNYYGYKGEKVTVTCGGVSGSMVW</sequence>
<feature type="domain" description="Fibronectin type-III" evidence="5">
    <location>
        <begin position="1656"/>
        <end position="1755"/>
    </location>
</feature>
<dbReference type="RefSeq" id="WP_015098536.1">
    <property type="nucleotide sequence ID" value="NC_019673.1"/>
</dbReference>
<dbReference type="eggNOG" id="COG4733">
    <property type="taxonomic scope" value="Bacteria"/>
</dbReference>
<dbReference type="PROSITE" id="PS50853">
    <property type="entry name" value="FN3"/>
    <property type="match status" value="3"/>
</dbReference>
<dbReference type="InterPro" id="IPR036116">
    <property type="entry name" value="FN3_sf"/>
</dbReference>